<dbReference type="RefSeq" id="WP_161095703.1">
    <property type="nucleotide sequence ID" value="NZ_WWCW01000008.1"/>
</dbReference>
<organism evidence="4 5">
    <name type="scientific">Duganella vulcania</name>
    <dbReference type="NCBI Taxonomy" id="2692166"/>
    <lineage>
        <taxon>Bacteria</taxon>
        <taxon>Pseudomonadati</taxon>
        <taxon>Pseudomonadota</taxon>
        <taxon>Betaproteobacteria</taxon>
        <taxon>Burkholderiales</taxon>
        <taxon>Oxalobacteraceae</taxon>
        <taxon>Telluria group</taxon>
        <taxon>Duganella</taxon>
    </lineage>
</organism>
<feature type="domain" description="HTH LytTR-type" evidence="3">
    <location>
        <begin position="142"/>
        <end position="246"/>
    </location>
</feature>
<evidence type="ECO:0000259" key="2">
    <source>
        <dbReference type="PROSITE" id="PS50110"/>
    </source>
</evidence>
<evidence type="ECO:0000259" key="3">
    <source>
        <dbReference type="PROSITE" id="PS50930"/>
    </source>
</evidence>
<dbReference type="Gene3D" id="3.40.50.2300">
    <property type="match status" value="1"/>
</dbReference>
<evidence type="ECO:0000313" key="4">
    <source>
        <dbReference type="EMBL" id="MYM86454.1"/>
    </source>
</evidence>
<dbReference type="SMART" id="SM00448">
    <property type="entry name" value="REC"/>
    <property type="match status" value="1"/>
</dbReference>
<accession>A0A845FWK4</accession>
<dbReference type="Pfam" id="PF04397">
    <property type="entry name" value="LytTR"/>
    <property type="match status" value="1"/>
</dbReference>
<dbReference type="SUPFAM" id="SSF52172">
    <property type="entry name" value="CheY-like"/>
    <property type="match status" value="1"/>
</dbReference>
<feature type="domain" description="Response regulatory" evidence="2">
    <location>
        <begin position="7"/>
        <end position="120"/>
    </location>
</feature>
<dbReference type="Pfam" id="PF00072">
    <property type="entry name" value="Response_reg"/>
    <property type="match status" value="1"/>
</dbReference>
<dbReference type="InterPro" id="IPR011006">
    <property type="entry name" value="CheY-like_superfamily"/>
</dbReference>
<dbReference type="InterPro" id="IPR001789">
    <property type="entry name" value="Sig_transdc_resp-reg_receiver"/>
</dbReference>
<dbReference type="InterPro" id="IPR046947">
    <property type="entry name" value="LytR-like"/>
</dbReference>
<keyword evidence="1" id="KW-0597">Phosphoprotein</keyword>
<dbReference type="PANTHER" id="PTHR37299:SF1">
    <property type="entry name" value="STAGE 0 SPORULATION PROTEIN A HOMOLOG"/>
    <property type="match status" value="1"/>
</dbReference>
<dbReference type="GO" id="GO:0003677">
    <property type="term" value="F:DNA binding"/>
    <property type="evidence" value="ECO:0007669"/>
    <property type="project" value="InterPro"/>
</dbReference>
<gene>
    <name evidence="4" type="ORF">GTP91_04580</name>
</gene>
<dbReference type="Gene3D" id="2.40.50.1020">
    <property type="entry name" value="LytTr DNA-binding domain"/>
    <property type="match status" value="1"/>
</dbReference>
<dbReference type="InterPro" id="IPR007492">
    <property type="entry name" value="LytTR_DNA-bd_dom"/>
</dbReference>
<protein>
    <submittedName>
        <fullName evidence="4">Response regulator</fullName>
    </submittedName>
</protein>
<dbReference type="GO" id="GO:0000156">
    <property type="term" value="F:phosphorelay response regulator activity"/>
    <property type="evidence" value="ECO:0007669"/>
    <property type="project" value="InterPro"/>
</dbReference>
<name>A0A845FWK4_9BURK</name>
<dbReference type="EMBL" id="WWCW01000008">
    <property type="protein sequence ID" value="MYM86454.1"/>
    <property type="molecule type" value="Genomic_DNA"/>
</dbReference>
<dbReference type="PROSITE" id="PS50930">
    <property type="entry name" value="HTH_LYTTR"/>
    <property type="match status" value="1"/>
</dbReference>
<reference evidence="4 5" key="1">
    <citation type="submission" date="2020-01" db="EMBL/GenBank/DDBJ databases">
        <title>Novel species isolated from a subtropical stream in China.</title>
        <authorList>
            <person name="Lu H."/>
        </authorList>
    </citation>
    <scope>NUCLEOTIDE SEQUENCE [LARGE SCALE GENOMIC DNA]</scope>
    <source>
        <strain evidence="4 5">FT82W</strain>
    </source>
</reference>
<evidence type="ECO:0000313" key="5">
    <source>
        <dbReference type="Proteomes" id="UP000470302"/>
    </source>
</evidence>
<proteinExistence type="predicted"/>
<dbReference type="PROSITE" id="PS50110">
    <property type="entry name" value="RESPONSE_REGULATORY"/>
    <property type="match status" value="1"/>
</dbReference>
<feature type="modified residue" description="4-aspartylphosphate" evidence="1">
    <location>
        <position position="58"/>
    </location>
</feature>
<comment type="caution">
    <text evidence="4">The sequence shown here is derived from an EMBL/GenBank/DDBJ whole genome shotgun (WGS) entry which is preliminary data.</text>
</comment>
<dbReference type="PANTHER" id="PTHR37299">
    <property type="entry name" value="TRANSCRIPTIONAL REGULATOR-RELATED"/>
    <property type="match status" value="1"/>
</dbReference>
<dbReference type="AlphaFoldDB" id="A0A845FWK4"/>
<sequence length="258" mass="28927">MMPVPITVAIVDDEPLARLALKTRLAHRPGFELVAEYGDGDAAFHGLAALRPDLVFMDVEMPGRSGLEVLRALPVDSRPMAILVTAHDSFALQAFDLAALDYLLKPVDDDRFDEALGRARRAFPWRRNNEEVRLPAPWTRTFTIRTGTRTVIVRAVDVERIEADGDYATLYAGGKTHLVREPLHLLAMQLDPLCFQRVHRSAIVRIDMVEELRALTNRDALLRLRDGSLLRASRTYMPALLEALERHKSQGISQSLCG</sequence>
<dbReference type="Proteomes" id="UP000470302">
    <property type="component" value="Unassembled WGS sequence"/>
</dbReference>
<evidence type="ECO:0000256" key="1">
    <source>
        <dbReference type="PROSITE-ProRule" id="PRU00169"/>
    </source>
</evidence>
<dbReference type="SMART" id="SM00850">
    <property type="entry name" value="LytTR"/>
    <property type="match status" value="1"/>
</dbReference>